<evidence type="ECO:0000256" key="2">
    <source>
        <dbReference type="SAM" id="SignalP"/>
    </source>
</evidence>
<proteinExistence type="predicted"/>
<accession>A0A543IP27</accession>
<evidence type="ECO:0000313" key="3">
    <source>
        <dbReference type="EMBL" id="TQM72301.1"/>
    </source>
</evidence>
<dbReference type="RefSeq" id="WP_141973781.1">
    <property type="nucleotide sequence ID" value="NZ_VFPO01000001.1"/>
</dbReference>
<evidence type="ECO:0000313" key="4">
    <source>
        <dbReference type="Proteomes" id="UP000316706"/>
    </source>
</evidence>
<evidence type="ECO:0000256" key="1">
    <source>
        <dbReference type="SAM" id="MobiDB-lite"/>
    </source>
</evidence>
<dbReference type="EMBL" id="VFPO01000001">
    <property type="protein sequence ID" value="TQM72301.1"/>
    <property type="molecule type" value="Genomic_DNA"/>
</dbReference>
<dbReference type="AlphaFoldDB" id="A0A543IP27"/>
<name>A0A543IP27_9ACTN</name>
<keyword evidence="4" id="KW-1185">Reference proteome</keyword>
<reference evidence="3 4" key="1">
    <citation type="submission" date="2019-06" db="EMBL/GenBank/DDBJ databases">
        <title>Sequencing the genomes of 1000 actinobacteria strains.</title>
        <authorList>
            <person name="Klenk H.-P."/>
        </authorList>
    </citation>
    <scope>NUCLEOTIDE SEQUENCE [LARGE SCALE GENOMIC DNA]</scope>
    <source>
        <strain evidence="3 4">DSM 45043</strain>
    </source>
</reference>
<sequence>MRPLPALLVSGALAASVVSVPATAQADATGVRLAAEFDQLARDRVVKLKVNASSASGVTAVRARMRHQTPEGEPYATVEFTRTGGTANEGVWEAEFRPDIDKHPGINRVEVLITTADGQTATHWHGFVDCYTTSIADLTATPGVIDIENSAVTLRGRVLVQKHREAPPAPAPGATVQGPASAKTTTGADGSFALNYSGAASAAARVPLQGQLCAATANAPLTVNQQSTEITAKLSPASPVAPYTDMVVQGKVVRHGSNGPAPVAGIEVDVNAPSAVVDRSPRRVQTSADGTFRTTFTAGRNTGASGTVTARVAGTQFLTGSQAELGTLNIRNTAEITGFNAFPEPLAYGDPIITRGRLTLTPDFNNSTNLPLYLEYSFDRKTWKTWATRTLARPGDIHFNADRRVTKAAHWRIRFPGDAHNAPAVTPTDYVDVKYRTQLYNFNASPEPVKKGANITVKGQLYRFRAESEPAPNAKIHIYFKPKGSSTWTKMAVTKTAKNGWFNKKFKASKDGTWLARYWGSSTYLDSNYLADYVDVR</sequence>
<keyword evidence="2" id="KW-0732">Signal</keyword>
<protein>
    <recommendedName>
        <fullName evidence="5">Carboxypeptidase family protein</fullName>
    </recommendedName>
</protein>
<dbReference type="OrthoDB" id="3447380at2"/>
<gene>
    <name evidence="3" type="ORF">FHX41_6099</name>
</gene>
<feature type="region of interest" description="Disordered" evidence="1">
    <location>
        <begin position="165"/>
        <end position="185"/>
    </location>
</feature>
<dbReference type="Proteomes" id="UP000316706">
    <property type="component" value="Unassembled WGS sequence"/>
</dbReference>
<feature type="chain" id="PRO_5039312788" description="Carboxypeptidase family protein" evidence="2">
    <location>
        <begin position="25"/>
        <end position="537"/>
    </location>
</feature>
<feature type="signal peptide" evidence="2">
    <location>
        <begin position="1"/>
        <end position="24"/>
    </location>
</feature>
<comment type="caution">
    <text evidence="3">The sequence shown here is derived from an EMBL/GenBank/DDBJ whole genome shotgun (WGS) entry which is preliminary data.</text>
</comment>
<evidence type="ECO:0008006" key="5">
    <source>
        <dbReference type="Google" id="ProtNLM"/>
    </source>
</evidence>
<organism evidence="3 4">
    <name type="scientific">Actinomadura hallensis</name>
    <dbReference type="NCBI Taxonomy" id="337895"/>
    <lineage>
        <taxon>Bacteria</taxon>
        <taxon>Bacillati</taxon>
        <taxon>Actinomycetota</taxon>
        <taxon>Actinomycetes</taxon>
        <taxon>Streptosporangiales</taxon>
        <taxon>Thermomonosporaceae</taxon>
        <taxon>Actinomadura</taxon>
    </lineage>
</organism>